<dbReference type="Gene3D" id="3.10.450.50">
    <property type="match status" value="1"/>
</dbReference>
<evidence type="ECO:0000259" key="1">
    <source>
        <dbReference type="Pfam" id="PF12680"/>
    </source>
</evidence>
<sequence length="128" mass="14277">MLSPEQIRAIIESYIHVNNTLDTEGFVNLFAKDAAFYYVAETSPIIGEAATRQIAEQSIIPFREMHVTINRLFFVANGAAMFYTAQMTTQSGQSITSDGIDVFELNEEGKIQSIRFFLDPENFAGLVA</sequence>
<evidence type="ECO:0000313" key="3">
    <source>
        <dbReference type="Proteomes" id="UP000248806"/>
    </source>
</evidence>
<evidence type="ECO:0000313" key="2">
    <source>
        <dbReference type="EMBL" id="PZW31246.1"/>
    </source>
</evidence>
<comment type="caution">
    <text evidence="2">The sequence shown here is derived from an EMBL/GenBank/DDBJ whole genome shotgun (WGS) entry which is preliminary data.</text>
</comment>
<name>A0A326U9C4_THEHA</name>
<dbReference type="OrthoDB" id="459617at2"/>
<keyword evidence="2" id="KW-0413">Isomerase</keyword>
<organism evidence="2 3">
    <name type="scientific">Thermosporothrix hazakensis</name>
    <dbReference type="NCBI Taxonomy" id="644383"/>
    <lineage>
        <taxon>Bacteria</taxon>
        <taxon>Bacillati</taxon>
        <taxon>Chloroflexota</taxon>
        <taxon>Ktedonobacteria</taxon>
        <taxon>Ktedonobacterales</taxon>
        <taxon>Thermosporotrichaceae</taxon>
        <taxon>Thermosporothrix</taxon>
    </lineage>
</organism>
<dbReference type="InterPro" id="IPR032710">
    <property type="entry name" value="NTF2-like_dom_sf"/>
</dbReference>
<proteinExistence type="predicted"/>
<gene>
    <name evidence="2" type="ORF">EI42_02343</name>
</gene>
<reference evidence="2 3" key="1">
    <citation type="submission" date="2018-06" db="EMBL/GenBank/DDBJ databases">
        <title>Genomic Encyclopedia of Archaeal and Bacterial Type Strains, Phase II (KMG-II): from individual species to whole genera.</title>
        <authorList>
            <person name="Goeker M."/>
        </authorList>
    </citation>
    <scope>NUCLEOTIDE SEQUENCE [LARGE SCALE GENOMIC DNA]</scope>
    <source>
        <strain evidence="2 3">ATCC BAA-1881</strain>
    </source>
</reference>
<keyword evidence="3" id="KW-1185">Reference proteome</keyword>
<dbReference type="Pfam" id="PF12680">
    <property type="entry name" value="SnoaL_2"/>
    <property type="match status" value="1"/>
</dbReference>
<dbReference type="SUPFAM" id="SSF54427">
    <property type="entry name" value="NTF2-like"/>
    <property type="match status" value="1"/>
</dbReference>
<dbReference type="EMBL" id="QKUF01000006">
    <property type="protein sequence ID" value="PZW31246.1"/>
    <property type="molecule type" value="Genomic_DNA"/>
</dbReference>
<dbReference type="Proteomes" id="UP000248806">
    <property type="component" value="Unassembled WGS sequence"/>
</dbReference>
<dbReference type="AlphaFoldDB" id="A0A326U9C4"/>
<dbReference type="RefSeq" id="WP_111322017.1">
    <property type="nucleotide sequence ID" value="NZ_BIFX01000003.1"/>
</dbReference>
<accession>A0A326U9C4</accession>
<protein>
    <submittedName>
        <fullName evidence="2">Steroid delta-isomerase</fullName>
    </submittedName>
</protein>
<feature type="domain" description="SnoaL-like" evidence="1">
    <location>
        <begin position="12"/>
        <end position="112"/>
    </location>
</feature>
<dbReference type="GO" id="GO:0016853">
    <property type="term" value="F:isomerase activity"/>
    <property type="evidence" value="ECO:0007669"/>
    <property type="project" value="UniProtKB-KW"/>
</dbReference>
<dbReference type="InterPro" id="IPR037401">
    <property type="entry name" value="SnoaL-like"/>
</dbReference>